<dbReference type="OrthoDB" id="3481735at2"/>
<proteinExistence type="predicted"/>
<feature type="transmembrane region" description="Helical" evidence="2">
    <location>
        <begin position="58"/>
        <end position="79"/>
    </location>
</feature>
<keyword evidence="2" id="KW-0472">Membrane</keyword>
<evidence type="ECO:0000313" key="4">
    <source>
        <dbReference type="Proteomes" id="UP000236754"/>
    </source>
</evidence>
<organism evidence="3 4">
    <name type="scientific">Actinacidiphila yanglinensis</name>
    <dbReference type="NCBI Taxonomy" id="310779"/>
    <lineage>
        <taxon>Bacteria</taxon>
        <taxon>Bacillati</taxon>
        <taxon>Actinomycetota</taxon>
        <taxon>Actinomycetes</taxon>
        <taxon>Kitasatosporales</taxon>
        <taxon>Streptomycetaceae</taxon>
        <taxon>Actinacidiphila</taxon>
    </lineage>
</organism>
<reference evidence="3 4" key="1">
    <citation type="submission" date="2016-10" db="EMBL/GenBank/DDBJ databases">
        <authorList>
            <person name="de Groot N.N."/>
        </authorList>
    </citation>
    <scope>NUCLEOTIDE SEQUENCE [LARGE SCALE GENOMIC DNA]</scope>
    <source>
        <strain evidence="3 4">CGMCC 4.2023</strain>
    </source>
</reference>
<feature type="compositionally biased region" description="Low complexity" evidence="1">
    <location>
        <begin position="361"/>
        <end position="376"/>
    </location>
</feature>
<feature type="region of interest" description="Disordered" evidence="1">
    <location>
        <begin position="123"/>
        <end position="189"/>
    </location>
</feature>
<feature type="transmembrane region" description="Helical" evidence="2">
    <location>
        <begin position="237"/>
        <end position="254"/>
    </location>
</feature>
<protein>
    <submittedName>
        <fullName evidence="3">Uncharacterized protein</fullName>
    </submittedName>
</protein>
<evidence type="ECO:0000313" key="3">
    <source>
        <dbReference type="EMBL" id="SEG70728.1"/>
    </source>
</evidence>
<feature type="compositionally biased region" description="Low complexity" evidence="1">
    <location>
        <begin position="283"/>
        <end position="306"/>
    </location>
</feature>
<feature type="compositionally biased region" description="Polar residues" evidence="1">
    <location>
        <begin position="384"/>
        <end position="396"/>
    </location>
</feature>
<feature type="compositionally biased region" description="Basic and acidic residues" evidence="1">
    <location>
        <begin position="1"/>
        <end position="15"/>
    </location>
</feature>
<feature type="compositionally biased region" description="Gly residues" evidence="1">
    <location>
        <begin position="342"/>
        <end position="360"/>
    </location>
</feature>
<evidence type="ECO:0000256" key="1">
    <source>
        <dbReference type="SAM" id="MobiDB-lite"/>
    </source>
</evidence>
<dbReference type="Proteomes" id="UP000236754">
    <property type="component" value="Unassembled WGS sequence"/>
</dbReference>
<sequence length="396" mass="39429">MDDRQVDDEQPKEQPEATPSGTPKDKPLDLSVPQVAGSAVAAVVAAKLASNLGVYGTIMGAGVVSALGTCGGSIFHYVFRRTGRHVHEVAVQARPRVTLPTLHLPTLHSGDAPSALLTKTAIQRSGGHGPDDTRARLATDPTASFDPADPDRTALLPDHASPITDPTALLPPSEPTGLLPAAEPEHLPGDVTDATRLLAATGPVPTRTGPLWQPPADGEFSAGTLHRARGRGWKRPVVAVVIAFGLAMGGITAYEATSGRSISGSGGTTVGDVFSGGGSSHHTTTPSGGDPTGTPTPSGSATRSGGDAPSRPDHPQSGAPSTAPEHSGQPTPTQTPSSPSNPGGGDGTGTGSTSGSGGGASQSPTPHSTSTATPSPGGDGLTRNPASGQDSSTSQP</sequence>
<feature type="compositionally biased region" description="Low complexity" evidence="1">
    <location>
        <begin position="327"/>
        <end position="341"/>
    </location>
</feature>
<feature type="compositionally biased region" description="Gly residues" evidence="1">
    <location>
        <begin position="264"/>
        <end position="279"/>
    </location>
</feature>
<keyword evidence="2" id="KW-0812">Transmembrane</keyword>
<keyword evidence="4" id="KW-1185">Reference proteome</keyword>
<evidence type="ECO:0000256" key="2">
    <source>
        <dbReference type="SAM" id="Phobius"/>
    </source>
</evidence>
<keyword evidence="2" id="KW-1133">Transmembrane helix</keyword>
<name>A0A1H6CCV1_9ACTN</name>
<dbReference type="RefSeq" id="WP_103887369.1">
    <property type="nucleotide sequence ID" value="NZ_FNVU01000008.1"/>
</dbReference>
<accession>A0A1H6CCV1</accession>
<gene>
    <name evidence="3" type="ORF">SAMN05216223_108294</name>
</gene>
<feature type="region of interest" description="Disordered" evidence="1">
    <location>
        <begin position="257"/>
        <end position="396"/>
    </location>
</feature>
<dbReference type="AlphaFoldDB" id="A0A1H6CCV1"/>
<dbReference type="EMBL" id="FNVU01000008">
    <property type="protein sequence ID" value="SEG70728.1"/>
    <property type="molecule type" value="Genomic_DNA"/>
</dbReference>
<feature type="region of interest" description="Disordered" evidence="1">
    <location>
        <begin position="1"/>
        <end position="30"/>
    </location>
</feature>